<sequence length="92" mass="9951">MHKPRNQTEQLAAAVRGRALYVRLYDKATAELSQLKAEAAAMRERCATLASALEITTSILEASADNQLKASAMAARTLLNTAGRAPNKETHQ</sequence>
<organism evidence="1 2">
    <name type="scientific">Achromobacter spanius</name>
    <dbReference type="NCBI Taxonomy" id="217203"/>
    <lineage>
        <taxon>Bacteria</taxon>
        <taxon>Pseudomonadati</taxon>
        <taxon>Pseudomonadota</taxon>
        <taxon>Betaproteobacteria</taxon>
        <taxon>Burkholderiales</taxon>
        <taxon>Alcaligenaceae</taxon>
        <taxon>Achromobacter</taxon>
    </lineage>
</organism>
<proteinExistence type="predicted"/>
<gene>
    <name evidence="1" type="ORF">N5D93_30650</name>
</gene>
<dbReference type="EMBL" id="JAOCDZ010000038">
    <property type="protein sequence ID" value="MDH0740191.1"/>
    <property type="molecule type" value="Genomic_DNA"/>
</dbReference>
<reference evidence="1" key="1">
    <citation type="submission" date="2022-09" db="EMBL/GenBank/DDBJ databases">
        <title>Intensive care unit water sources are persistently colonized with multi-drug resistant bacteria and are the site of extensive horizontal gene transfer of antibiotic resistance genes.</title>
        <authorList>
            <person name="Diorio-Toth L."/>
        </authorList>
    </citation>
    <scope>NUCLEOTIDE SEQUENCE</scope>
    <source>
        <strain evidence="1">GD03843</strain>
    </source>
</reference>
<evidence type="ECO:0000313" key="2">
    <source>
        <dbReference type="Proteomes" id="UP001161094"/>
    </source>
</evidence>
<dbReference type="AlphaFoldDB" id="A0A3S5HVQ0"/>
<name>A0A3S5HVQ0_9BURK</name>
<evidence type="ECO:0000313" key="1">
    <source>
        <dbReference type="EMBL" id="MDH0740191.1"/>
    </source>
</evidence>
<accession>A0A3S5HVQ0</accession>
<dbReference type="Proteomes" id="UP001161094">
    <property type="component" value="Unassembled WGS sequence"/>
</dbReference>
<protein>
    <submittedName>
        <fullName evidence="1">Uncharacterized protein</fullName>
    </submittedName>
</protein>
<comment type="caution">
    <text evidence="1">The sequence shown here is derived from an EMBL/GenBank/DDBJ whole genome shotgun (WGS) entry which is preliminary data.</text>
</comment>
<dbReference type="RefSeq" id="WP_127185246.1">
    <property type="nucleotide sequence ID" value="NZ_CP034689.1"/>
</dbReference>